<evidence type="ECO:0000256" key="5">
    <source>
        <dbReference type="SAM" id="MobiDB-lite"/>
    </source>
</evidence>
<protein>
    <recommendedName>
        <fullName evidence="4">Photosystem I reaction center subunit III</fullName>
    </recommendedName>
    <alternativeName>
        <fullName evidence="4">PSI-F</fullName>
    </alternativeName>
</protein>
<evidence type="ECO:0000256" key="1">
    <source>
        <dbReference type="ARBA" id="ARBA00008386"/>
    </source>
</evidence>
<dbReference type="GO" id="GO:0009543">
    <property type="term" value="C:chloroplast thylakoid lumen"/>
    <property type="evidence" value="ECO:0007669"/>
    <property type="project" value="UniProtKB-SubCell"/>
</dbReference>
<dbReference type="SUPFAM" id="SSF81536">
    <property type="entry name" value="Subunit III of photosystem I reaction centre, PsaF"/>
    <property type="match status" value="1"/>
</dbReference>
<dbReference type="Gene3D" id="1.10.8.110">
    <property type="entry name" value="Photosystem I PsaF, reaction centre subunit III"/>
    <property type="match status" value="1"/>
</dbReference>
<dbReference type="InterPro" id="IPR003666">
    <property type="entry name" value="PSI_PsaF"/>
</dbReference>
<reference evidence="6" key="1">
    <citation type="submission" date="2022-08" db="EMBL/GenBank/DDBJ databases">
        <authorList>
            <person name="Gutierrez-Valencia J."/>
        </authorList>
    </citation>
    <scope>NUCLEOTIDE SEQUENCE</scope>
</reference>
<evidence type="ECO:0000256" key="2">
    <source>
        <dbReference type="ARBA" id="ARBA00022531"/>
    </source>
</evidence>
<evidence type="ECO:0000256" key="3">
    <source>
        <dbReference type="ARBA" id="ARBA00022836"/>
    </source>
</evidence>
<dbReference type="GO" id="GO:0009535">
    <property type="term" value="C:chloroplast thylakoid membrane"/>
    <property type="evidence" value="ECO:0007669"/>
    <property type="project" value="TreeGrafter"/>
</dbReference>
<feature type="compositionally biased region" description="Low complexity" evidence="5">
    <location>
        <begin position="24"/>
        <end position="41"/>
    </location>
</feature>
<dbReference type="PANTHER" id="PTHR34939">
    <property type="entry name" value="PHOTOSYSTEM I REACTION CENTER SUBUNIT III, CHLOROPLASTIC"/>
    <property type="match status" value="1"/>
</dbReference>
<dbReference type="AlphaFoldDB" id="A0AAV0INL5"/>
<dbReference type="EMBL" id="CAMGYJ010000004">
    <property type="protein sequence ID" value="CAI0399145.1"/>
    <property type="molecule type" value="Genomic_DNA"/>
</dbReference>
<comment type="caution">
    <text evidence="6">The sequence shown here is derived from an EMBL/GenBank/DDBJ whole genome shotgun (WGS) entry which is preliminary data.</text>
</comment>
<dbReference type="GO" id="GO:0015979">
    <property type="term" value="P:photosynthesis"/>
    <property type="evidence" value="ECO:0007669"/>
    <property type="project" value="UniProtKB-UniRule"/>
</dbReference>
<keyword evidence="4" id="KW-0793">Thylakoid</keyword>
<keyword evidence="3 4" id="KW-0603">Photosystem I</keyword>
<keyword evidence="2 4" id="KW-0602">Photosynthesis</keyword>
<dbReference type="Pfam" id="PF02507">
    <property type="entry name" value="PSI_PsaF"/>
    <property type="match status" value="1"/>
</dbReference>
<dbReference type="PANTHER" id="PTHR34939:SF1">
    <property type="entry name" value="PHOTOSYSTEM I REACTION CENTER SUBUNIT III, CHLOROPLASTIC"/>
    <property type="match status" value="1"/>
</dbReference>
<dbReference type="InterPro" id="IPR036577">
    <property type="entry name" value="PSI_PsaF_sf"/>
</dbReference>
<proteinExistence type="inferred from homology"/>
<comment type="similarity">
    <text evidence="1 4">Belongs to the PsaF family.</text>
</comment>
<accession>A0AAV0INL5</accession>
<evidence type="ECO:0000313" key="6">
    <source>
        <dbReference type="EMBL" id="CAI0399145.1"/>
    </source>
</evidence>
<sequence>MLMLNQSSPSAAAPPPSSSQNNHPSLDPPSYLLPPKTRTTTPPHPPPIRLSKRRPRAGLTTQGLLCDSDGLPHLIVSGGQRHWGEFVTKGVLFHVAGWIGLVGRSYQIAIGGEKKPVIIDVPLATGNLG</sequence>
<organism evidence="6 7">
    <name type="scientific">Linum tenue</name>
    <dbReference type="NCBI Taxonomy" id="586396"/>
    <lineage>
        <taxon>Eukaryota</taxon>
        <taxon>Viridiplantae</taxon>
        <taxon>Streptophyta</taxon>
        <taxon>Embryophyta</taxon>
        <taxon>Tracheophyta</taxon>
        <taxon>Spermatophyta</taxon>
        <taxon>Magnoliopsida</taxon>
        <taxon>eudicotyledons</taxon>
        <taxon>Gunneridae</taxon>
        <taxon>Pentapetalae</taxon>
        <taxon>rosids</taxon>
        <taxon>fabids</taxon>
        <taxon>Malpighiales</taxon>
        <taxon>Linaceae</taxon>
        <taxon>Linum</taxon>
    </lineage>
</organism>
<dbReference type="GO" id="GO:0009538">
    <property type="term" value="C:photosystem I reaction center"/>
    <property type="evidence" value="ECO:0007669"/>
    <property type="project" value="UniProtKB-UniRule"/>
</dbReference>
<dbReference type="Proteomes" id="UP001154282">
    <property type="component" value="Unassembled WGS sequence"/>
</dbReference>
<feature type="region of interest" description="Disordered" evidence="5">
    <location>
        <begin position="1"/>
        <end position="63"/>
    </location>
</feature>
<name>A0AAV0INL5_9ROSI</name>
<comment type="function">
    <text evidence="4">Participates in efficiency of electron transfer from plastocyanin to P700 (or cytochrome c553 in algae and cyanobacteria). This plastocyanin-docking protein contributes to the specific association of plastocyanin to PSI.</text>
</comment>
<keyword evidence="4" id="KW-0150">Chloroplast</keyword>
<evidence type="ECO:0000256" key="4">
    <source>
        <dbReference type="RuleBase" id="RU368107"/>
    </source>
</evidence>
<keyword evidence="7" id="KW-1185">Reference proteome</keyword>
<comment type="subcellular location">
    <subcellularLocation>
        <location evidence="4">Plastid</location>
        <location evidence="4">Chloroplast thylakoid lumen</location>
    </subcellularLocation>
</comment>
<evidence type="ECO:0000313" key="7">
    <source>
        <dbReference type="Proteomes" id="UP001154282"/>
    </source>
</evidence>
<gene>
    <name evidence="6" type="ORF">LITE_LOCUS10186</name>
</gene>
<keyword evidence="4" id="KW-0934">Plastid</keyword>